<dbReference type="Pfam" id="PF13346">
    <property type="entry name" value="ABC2_membrane_5"/>
    <property type="match status" value="1"/>
</dbReference>
<evidence type="ECO:0000256" key="1">
    <source>
        <dbReference type="SAM" id="Phobius"/>
    </source>
</evidence>
<feature type="transmembrane region" description="Helical" evidence="1">
    <location>
        <begin position="139"/>
        <end position="157"/>
    </location>
</feature>
<reference evidence="2 3" key="1">
    <citation type="submission" date="2021-03" db="EMBL/GenBank/DDBJ databases">
        <title>Genomic Encyclopedia of Type Strains, Phase IV (KMG-IV): sequencing the most valuable type-strain genomes for metagenomic binning, comparative biology and taxonomic classification.</title>
        <authorList>
            <person name="Goeker M."/>
        </authorList>
    </citation>
    <scope>NUCLEOTIDE SEQUENCE [LARGE SCALE GENOMIC DNA]</scope>
    <source>
        <strain evidence="2 3">DSM 26048</strain>
    </source>
</reference>
<sequence length="791" mass="89791">MTALWKYMIVECKLLLRGVFIGVLLAIVVGAFLIPLINNHYADDIGWYATSSAYRFMWFMFLLAQFLAVSAARRDAAAKSDRVLNALPYHSGQLILARLIALILPFGIVALLPACFYAYQSWQAGMAFSSMTAGLQMLSSYVIPMTFTILLGFWIGTWTRHRIVYLYSLGIVVFLLLFAKLILLKFIPVHWTYFADFGLTDLSRLGFFSELWGFTGNAAYWLHRLFYTALIIIIFSGIVYRAMDSRKEKKRNIIFYPIVAAAVVTMCISVFYYASIWQERTESAKQNLAFYRELPQENPAEINQAAIERFLAGKEADPNMNPLTQQHKNMLQIGQRYSGLTALDYDLKVNLEEKHRMEVQGTIRLKHGGNEAFGRFPLSLRHHFQVNEIKVDGMQADFEWEPGEDVVWVVPASPLQPRTNVKLTIVYAGTVNDWYDPQGSGGIDNSLDAHWERRVFIDKDQLFLPGYYGWYPYPGTDRLAGLEQIHFDGRISSPVMDEAVSESEPYRLPADFHVEVEAGGQMRLVANGERTDLQAAGGRQRVKFDAAGIRGFNLIGGDITEWKEANDHTALSITLSNQIPPAKAKPLTSKLLTHYTELAKIAKMLNPDAYYPNNIHFIRTDYPGSRTNDSLDNQLLYDLPLRRDSLKLIDGNGLSYLPYLIHPASMTNNGFWYFDKYLMKETVLASTTMPSPMFKLTSYMTDAISQFIEHSGNPQDGPLFIPSRHKLNGAPHPVYLAMNNVYQSVGKEDFPKVILQIYEYAQQFEGEVKNEDAKVDTDFTTFLNKIAAARP</sequence>
<keyword evidence="3" id="KW-1185">Reference proteome</keyword>
<gene>
    <name evidence="2" type="ORF">J2Z66_000364</name>
</gene>
<keyword evidence="1" id="KW-1133">Transmembrane helix</keyword>
<evidence type="ECO:0000313" key="2">
    <source>
        <dbReference type="EMBL" id="MBP1988769.1"/>
    </source>
</evidence>
<dbReference type="RefSeq" id="WP_209969136.1">
    <property type="nucleotide sequence ID" value="NZ_JAGGLB010000001.1"/>
</dbReference>
<feature type="transmembrane region" description="Helical" evidence="1">
    <location>
        <begin position="221"/>
        <end position="241"/>
    </location>
</feature>
<dbReference type="EMBL" id="JAGGLB010000001">
    <property type="protein sequence ID" value="MBP1988769.1"/>
    <property type="molecule type" value="Genomic_DNA"/>
</dbReference>
<feature type="transmembrane region" description="Helical" evidence="1">
    <location>
        <begin position="164"/>
        <end position="187"/>
    </location>
</feature>
<protein>
    <submittedName>
        <fullName evidence="2">Uncharacterized protein</fullName>
    </submittedName>
</protein>
<name>A0ABS4IQ82_9BACL</name>
<organism evidence="2 3">
    <name type="scientific">Paenibacillus eucommiae</name>
    <dbReference type="NCBI Taxonomy" id="1355755"/>
    <lineage>
        <taxon>Bacteria</taxon>
        <taxon>Bacillati</taxon>
        <taxon>Bacillota</taxon>
        <taxon>Bacilli</taxon>
        <taxon>Bacillales</taxon>
        <taxon>Paenibacillaceae</taxon>
        <taxon>Paenibacillus</taxon>
    </lineage>
</organism>
<feature type="transmembrane region" description="Helical" evidence="1">
    <location>
        <begin position="14"/>
        <end position="36"/>
    </location>
</feature>
<keyword evidence="1" id="KW-0472">Membrane</keyword>
<proteinExistence type="predicted"/>
<keyword evidence="1" id="KW-0812">Transmembrane</keyword>
<feature type="transmembrane region" description="Helical" evidence="1">
    <location>
        <begin position="253"/>
        <end position="274"/>
    </location>
</feature>
<dbReference type="InterPro" id="IPR025699">
    <property type="entry name" value="ABC2_memb-like"/>
</dbReference>
<feature type="transmembrane region" description="Helical" evidence="1">
    <location>
        <begin position="95"/>
        <end position="119"/>
    </location>
</feature>
<accession>A0ABS4IQ82</accession>
<dbReference type="Proteomes" id="UP001519287">
    <property type="component" value="Unassembled WGS sequence"/>
</dbReference>
<feature type="transmembrane region" description="Helical" evidence="1">
    <location>
        <begin position="56"/>
        <end position="74"/>
    </location>
</feature>
<comment type="caution">
    <text evidence="2">The sequence shown here is derived from an EMBL/GenBank/DDBJ whole genome shotgun (WGS) entry which is preliminary data.</text>
</comment>
<evidence type="ECO:0000313" key="3">
    <source>
        <dbReference type="Proteomes" id="UP001519287"/>
    </source>
</evidence>